<evidence type="ECO:0000313" key="1">
    <source>
        <dbReference type="EMBL" id="QHT22992.1"/>
    </source>
</evidence>
<organism evidence="1">
    <name type="scientific">viral metagenome</name>
    <dbReference type="NCBI Taxonomy" id="1070528"/>
    <lineage>
        <taxon>unclassified sequences</taxon>
        <taxon>metagenomes</taxon>
        <taxon>organismal metagenomes</taxon>
    </lineage>
</organism>
<reference evidence="1" key="1">
    <citation type="journal article" date="2020" name="Nature">
        <title>Giant virus diversity and host interactions through global metagenomics.</title>
        <authorList>
            <person name="Schulz F."/>
            <person name="Roux S."/>
            <person name="Paez-Espino D."/>
            <person name="Jungbluth S."/>
            <person name="Walsh D.A."/>
            <person name="Denef V.J."/>
            <person name="McMahon K.D."/>
            <person name="Konstantinidis K.T."/>
            <person name="Eloe-Fadrosh E.A."/>
            <person name="Kyrpides N.C."/>
            <person name="Woyke T."/>
        </authorList>
    </citation>
    <scope>NUCLEOTIDE SEQUENCE</scope>
    <source>
        <strain evidence="1">GVMAG-M-3300023179-114</strain>
    </source>
</reference>
<sequence>MEEIETTGKETINTSKKVSINGTVNRYQMRKLLNKKQIHNRKLQERIDLTKYTHETQIQILSTLKNDNKANEINEDCLLFTKEIKNKITNYKQQDLLKKVFLEDTFVTLDYVIKLLDKTELMCHYCSRKVYIVYGIVREQMQWTLDRIDNDKGHDIDNVVISCLQCNLKRRRTSKDAFMFTKKLNIIKHNFIEILEDSK</sequence>
<name>A0A6C0E2N7_9ZZZZ</name>
<proteinExistence type="predicted"/>
<evidence type="ECO:0008006" key="2">
    <source>
        <dbReference type="Google" id="ProtNLM"/>
    </source>
</evidence>
<dbReference type="AlphaFoldDB" id="A0A6C0E2N7"/>
<dbReference type="Gene3D" id="3.30.40.220">
    <property type="match status" value="1"/>
</dbReference>
<dbReference type="EMBL" id="MN739722">
    <property type="protein sequence ID" value="QHT22992.1"/>
    <property type="molecule type" value="Genomic_DNA"/>
</dbReference>
<accession>A0A6C0E2N7</accession>
<protein>
    <recommendedName>
        <fullName evidence="2">HNH domain-containing protein</fullName>
    </recommendedName>
</protein>